<feature type="non-terminal residue" evidence="1">
    <location>
        <position position="57"/>
    </location>
</feature>
<proteinExistence type="predicted"/>
<keyword evidence="2" id="KW-1185">Reference proteome</keyword>
<evidence type="ECO:0000313" key="1">
    <source>
        <dbReference type="EMBL" id="KAG0276696.1"/>
    </source>
</evidence>
<dbReference type="AlphaFoldDB" id="A0A9P6QMX5"/>
<dbReference type="OrthoDB" id="10610871at2759"/>
<protein>
    <submittedName>
        <fullName evidence="1">Uncharacterized protein</fullName>
    </submittedName>
</protein>
<gene>
    <name evidence="1" type="ORF">BGZ97_010045</name>
</gene>
<name>A0A9P6QMX5_9FUNG</name>
<evidence type="ECO:0000313" key="2">
    <source>
        <dbReference type="Proteomes" id="UP000823405"/>
    </source>
</evidence>
<dbReference type="Proteomes" id="UP000823405">
    <property type="component" value="Unassembled WGS sequence"/>
</dbReference>
<organism evidence="1 2">
    <name type="scientific">Linnemannia gamsii</name>
    <dbReference type="NCBI Taxonomy" id="64522"/>
    <lineage>
        <taxon>Eukaryota</taxon>
        <taxon>Fungi</taxon>
        <taxon>Fungi incertae sedis</taxon>
        <taxon>Mucoromycota</taxon>
        <taxon>Mortierellomycotina</taxon>
        <taxon>Mortierellomycetes</taxon>
        <taxon>Mortierellales</taxon>
        <taxon>Mortierellaceae</taxon>
        <taxon>Linnemannia</taxon>
    </lineage>
</organism>
<reference evidence="1" key="1">
    <citation type="journal article" date="2020" name="Fungal Divers.">
        <title>Resolving the Mortierellaceae phylogeny through synthesis of multi-gene phylogenetics and phylogenomics.</title>
        <authorList>
            <person name="Vandepol N."/>
            <person name="Liber J."/>
            <person name="Desiro A."/>
            <person name="Na H."/>
            <person name="Kennedy M."/>
            <person name="Barry K."/>
            <person name="Grigoriev I.V."/>
            <person name="Miller A.N."/>
            <person name="O'Donnell K."/>
            <person name="Stajich J.E."/>
            <person name="Bonito G."/>
        </authorList>
    </citation>
    <scope>NUCLEOTIDE SEQUENCE</scope>
    <source>
        <strain evidence="1">NVP60</strain>
    </source>
</reference>
<feature type="non-terminal residue" evidence="1">
    <location>
        <position position="1"/>
    </location>
</feature>
<comment type="caution">
    <text evidence="1">The sequence shown here is derived from an EMBL/GenBank/DDBJ whole genome shotgun (WGS) entry which is preliminary data.</text>
</comment>
<accession>A0A9P6QMX5</accession>
<sequence length="57" mass="6264">LLLQHRYRAHATTGEGAENHLQGEPSSSTAFTPFEKVAALTNPEIARYGRQLILPGF</sequence>
<dbReference type="EMBL" id="JAAAIN010005026">
    <property type="protein sequence ID" value="KAG0276696.1"/>
    <property type="molecule type" value="Genomic_DNA"/>
</dbReference>